<evidence type="ECO:0000313" key="3">
    <source>
        <dbReference type="EMBL" id="MFC2946981.1"/>
    </source>
</evidence>
<dbReference type="PROSITE" id="PS51257">
    <property type="entry name" value="PROKAR_LIPOPROTEIN"/>
    <property type="match status" value="1"/>
</dbReference>
<feature type="region of interest" description="Disordered" evidence="1">
    <location>
        <begin position="21"/>
        <end position="107"/>
    </location>
</feature>
<evidence type="ECO:0000256" key="1">
    <source>
        <dbReference type="SAM" id="MobiDB-lite"/>
    </source>
</evidence>
<keyword evidence="4" id="KW-1185">Reference proteome</keyword>
<feature type="signal peptide" evidence="2">
    <location>
        <begin position="1"/>
        <end position="19"/>
    </location>
</feature>
<name>A0ABV7A1N6_9BACI</name>
<evidence type="ECO:0000313" key="4">
    <source>
        <dbReference type="Proteomes" id="UP001595387"/>
    </source>
</evidence>
<feature type="chain" id="PRO_5045494928" evidence="2">
    <location>
        <begin position="20"/>
        <end position="170"/>
    </location>
</feature>
<accession>A0ABV7A1N6</accession>
<dbReference type="RefSeq" id="WP_390301693.1">
    <property type="nucleotide sequence ID" value="NZ_JBHRRZ010000002.1"/>
</dbReference>
<dbReference type="EMBL" id="JBHRRZ010000002">
    <property type="protein sequence ID" value="MFC2946981.1"/>
    <property type="molecule type" value="Genomic_DNA"/>
</dbReference>
<organism evidence="3 4">
    <name type="scientific">Virgibacillus sediminis</name>
    <dbReference type="NCBI Taxonomy" id="202260"/>
    <lineage>
        <taxon>Bacteria</taxon>
        <taxon>Bacillati</taxon>
        <taxon>Bacillota</taxon>
        <taxon>Bacilli</taxon>
        <taxon>Bacillales</taxon>
        <taxon>Bacillaceae</taxon>
        <taxon>Virgibacillus</taxon>
    </lineage>
</organism>
<reference evidence="4" key="1">
    <citation type="journal article" date="2019" name="Int. J. Syst. Evol. Microbiol.">
        <title>The Global Catalogue of Microorganisms (GCM) 10K type strain sequencing project: providing services to taxonomists for standard genome sequencing and annotation.</title>
        <authorList>
            <consortium name="The Broad Institute Genomics Platform"/>
            <consortium name="The Broad Institute Genome Sequencing Center for Infectious Disease"/>
            <person name="Wu L."/>
            <person name="Ma J."/>
        </authorList>
    </citation>
    <scope>NUCLEOTIDE SEQUENCE [LARGE SCALE GENOMIC DNA]</scope>
    <source>
        <strain evidence="4">KCTC 13193</strain>
    </source>
</reference>
<keyword evidence="2" id="KW-0732">Signal</keyword>
<gene>
    <name evidence="3" type="ORF">ACFODW_01205</name>
</gene>
<dbReference type="Proteomes" id="UP001595387">
    <property type="component" value="Unassembled WGS sequence"/>
</dbReference>
<proteinExistence type="predicted"/>
<feature type="compositionally biased region" description="Acidic residues" evidence="1">
    <location>
        <begin position="22"/>
        <end position="93"/>
    </location>
</feature>
<comment type="caution">
    <text evidence="3">The sequence shown here is derived from an EMBL/GenBank/DDBJ whole genome shotgun (WGS) entry which is preliminary data.</text>
</comment>
<evidence type="ECO:0000256" key="2">
    <source>
        <dbReference type="SAM" id="SignalP"/>
    </source>
</evidence>
<protein>
    <submittedName>
        <fullName evidence="3">Uncharacterized protein</fullName>
    </submittedName>
</protein>
<sequence length="170" mass="18760">MKKLLILAFLVPFILAACGNDETTDEPAENEQEEETANEGVEEEQTNEAEEANEVEEGTDEPENNEQEAGESDNNEEAAQEESNANEDAEEETSNQQEANDTGDRVEATFQGLADSHSMEVKTADGVEVVSFAPEEYELLGELSPDTKISYELEQTEDGMEYAKNVEVIE</sequence>